<keyword evidence="3" id="KW-0805">Transcription regulation</keyword>
<dbReference type="SUPFAM" id="SSF48452">
    <property type="entry name" value="TPR-like"/>
    <property type="match status" value="1"/>
</dbReference>
<dbReference type="PRINTS" id="PR00364">
    <property type="entry name" value="DISEASERSIST"/>
</dbReference>
<dbReference type="InterPro" id="IPR027417">
    <property type="entry name" value="P-loop_NTPase"/>
</dbReference>
<dbReference type="PANTHER" id="PTHR35807">
    <property type="entry name" value="TRANSCRIPTIONAL REGULATOR REDD-RELATED"/>
    <property type="match status" value="1"/>
</dbReference>
<evidence type="ECO:0000256" key="3">
    <source>
        <dbReference type="ARBA" id="ARBA00023015"/>
    </source>
</evidence>
<keyword evidence="9" id="KW-1185">Reference proteome</keyword>
<dbReference type="CDD" id="cd00383">
    <property type="entry name" value="trans_reg_C"/>
    <property type="match status" value="1"/>
</dbReference>
<protein>
    <submittedName>
        <fullName evidence="8">DNA-binding SARP family transcriptional activator</fullName>
    </submittedName>
</protein>
<evidence type="ECO:0000256" key="1">
    <source>
        <dbReference type="ARBA" id="ARBA00005820"/>
    </source>
</evidence>
<dbReference type="InterPro" id="IPR042197">
    <property type="entry name" value="Apaf_helical"/>
</dbReference>
<dbReference type="InterPro" id="IPR036388">
    <property type="entry name" value="WH-like_DNA-bd_sf"/>
</dbReference>
<dbReference type="GO" id="GO:0006355">
    <property type="term" value="P:regulation of DNA-templated transcription"/>
    <property type="evidence" value="ECO:0007669"/>
    <property type="project" value="InterPro"/>
</dbReference>
<keyword evidence="2" id="KW-0902">Two-component regulatory system</keyword>
<dbReference type="InterPro" id="IPR011990">
    <property type="entry name" value="TPR-like_helical_dom_sf"/>
</dbReference>
<dbReference type="Gene3D" id="1.25.40.10">
    <property type="entry name" value="Tetratricopeptide repeat domain"/>
    <property type="match status" value="1"/>
</dbReference>
<dbReference type="AlphaFoldDB" id="A0A7W9QGY5"/>
<comment type="similarity">
    <text evidence="1">Belongs to the AfsR/DnrI/RedD regulatory family.</text>
</comment>
<dbReference type="Gene3D" id="3.40.50.300">
    <property type="entry name" value="P-loop containing nucleotide triphosphate hydrolases"/>
    <property type="match status" value="1"/>
</dbReference>
<sequence>MELRILGPVEAWHGDDRVALSGSKVHTVLAALLLARGRVVSDARLSALLWGWDPPATANAQIYTYISRLRKHLGDEVEIVRQQPGYRFVANSSRTDLHRFEELAQQGRDCLQRKDFERAGELLRAALDLWQGPALANATEHLQDVERQPLEEARTRTLENRIDADLALGRHEQVTGELTALVAQLPTHERLRAQLMTALYRCGRQADALLTYHEGRKVLAEQLGVDPGAALVLTYQAVLGGELGLESPAPITSGRYPEVPAMLPPDIDDFIGRRAELAVLTSMIAPTGDTNSWRSRRFLLTGMAGIGKTALAVHAAHASAGCYPDGQLYVDLRGTDGAPRDACDVLVVLLRALGEPALDGSRTAPDDLEELVRLYRTRTSGKRLLIVLDNAVSELQLDPLLPGSAEAAVLVTCHTQLARVAGACTIALPPLDDDDAMDLLASAADRPRIAADRDAAADLVAYCAGLPLALRIVGARLASRPHWPAAWLARRLADPWDRLAELSFGDLSVSEVLLRSMRLLDRGARSMLATLGGVGTGPFSVLWAATRCGTSEAEAEVGLESLVDAALLEISGVDREGRLQYHCHELVRLYAATQGHPNNTTPSVPRLCAHAAK</sequence>
<dbReference type="GO" id="GO:0000160">
    <property type="term" value="P:phosphorelay signal transduction system"/>
    <property type="evidence" value="ECO:0007669"/>
    <property type="project" value="UniProtKB-KW"/>
</dbReference>
<dbReference type="GO" id="GO:0043531">
    <property type="term" value="F:ADP binding"/>
    <property type="evidence" value="ECO:0007669"/>
    <property type="project" value="InterPro"/>
</dbReference>
<evidence type="ECO:0000256" key="6">
    <source>
        <dbReference type="PROSITE-ProRule" id="PRU01091"/>
    </source>
</evidence>
<dbReference type="PANTHER" id="PTHR35807:SF1">
    <property type="entry name" value="TRANSCRIPTIONAL REGULATOR REDD"/>
    <property type="match status" value="1"/>
</dbReference>
<gene>
    <name evidence="8" type="ORF">FHS42_007188</name>
</gene>
<keyword evidence="5" id="KW-0804">Transcription</keyword>
<dbReference type="InterPro" id="IPR001867">
    <property type="entry name" value="OmpR/PhoB-type_DNA-bd"/>
</dbReference>
<feature type="domain" description="OmpR/PhoB-type" evidence="7">
    <location>
        <begin position="1"/>
        <end position="90"/>
    </location>
</feature>
<dbReference type="Gene3D" id="1.10.8.430">
    <property type="entry name" value="Helical domain of apoptotic protease-activating factors"/>
    <property type="match status" value="1"/>
</dbReference>
<dbReference type="Pfam" id="PF00486">
    <property type="entry name" value="Trans_reg_C"/>
    <property type="match status" value="1"/>
</dbReference>
<dbReference type="Gene3D" id="1.10.10.10">
    <property type="entry name" value="Winged helix-like DNA-binding domain superfamily/Winged helix DNA-binding domain"/>
    <property type="match status" value="1"/>
</dbReference>
<evidence type="ECO:0000313" key="9">
    <source>
        <dbReference type="Proteomes" id="UP000588098"/>
    </source>
</evidence>
<dbReference type="InterPro" id="IPR051677">
    <property type="entry name" value="AfsR-DnrI-RedD_regulator"/>
</dbReference>
<comment type="caution">
    <text evidence="8">The sequence shown here is derived from an EMBL/GenBank/DDBJ whole genome shotgun (WGS) entry which is preliminary data.</text>
</comment>
<dbReference type="SUPFAM" id="SSF46894">
    <property type="entry name" value="C-terminal effector domain of the bipartite response regulators"/>
    <property type="match status" value="1"/>
</dbReference>
<dbReference type="PROSITE" id="PS51755">
    <property type="entry name" value="OMPR_PHOB"/>
    <property type="match status" value="1"/>
</dbReference>
<evidence type="ECO:0000256" key="5">
    <source>
        <dbReference type="ARBA" id="ARBA00023163"/>
    </source>
</evidence>
<feature type="DNA-binding region" description="OmpR/PhoB-type" evidence="6">
    <location>
        <begin position="1"/>
        <end position="90"/>
    </location>
</feature>
<dbReference type="EMBL" id="JACHJL010000033">
    <property type="protein sequence ID" value="MBB5940090.1"/>
    <property type="molecule type" value="Genomic_DNA"/>
</dbReference>
<evidence type="ECO:0000259" key="7">
    <source>
        <dbReference type="PROSITE" id="PS51755"/>
    </source>
</evidence>
<dbReference type="SMART" id="SM01043">
    <property type="entry name" value="BTAD"/>
    <property type="match status" value="1"/>
</dbReference>
<organism evidence="8 9">
    <name type="scientific">Streptomyces zagrosensis</name>
    <dbReference type="NCBI Taxonomy" id="1042984"/>
    <lineage>
        <taxon>Bacteria</taxon>
        <taxon>Bacillati</taxon>
        <taxon>Actinomycetota</taxon>
        <taxon>Actinomycetes</taxon>
        <taxon>Kitasatosporales</taxon>
        <taxon>Streptomycetaceae</taxon>
        <taxon>Streptomyces</taxon>
    </lineage>
</organism>
<keyword evidence="4 6" id="KW-0238">DNA-binding</keyword>
<evidence type="ECO:0000313" key="8">
    <source>
        <dbReference type="EMBL" id="MBB5940090.1"/>
    </source>
</evidence>
<dbReference type="InterPro" id="IPR005158">
    <property type="entry name" value="BTAD"/>
</dbReference>
<dbReference type="RefSeq" id="WP_184579952.1">
    <property type="nucleotide sequence ID" value="NZ_JACHJL010000033.1"/>
</dbReference>
<dbReference type="SUPFAM" id="SSF52540">
    <property type="entry name" value="P-loop containing nucleoside triphosphate hydrolases"/>
    <property type="match status" value="1"/>
</dbReference>
<dbReference type="GO" id="GO:0003677">
    <property type="term" value="F:DNA binding"/>
    <property type="evidence" value="ECO:0007669"/>
    <property type="project" value="UniProtKB-UniRule"/>
</dbReference>
<accession>A0A7W9QGY5</accession>
<evidence type="ECO:0000256" key="2">
    <source>
        <dbReference type="ARBA" id="ARBA00023012"/>
    </source>
</evidence>
<evidence type="ECO:0000256" key="4">
    <source>
        <dbReference type="ARBA" id="ARBA00023125"/>
    </source>
</evidence>
<reference evidence="8 9" key="1">
    <citation type="submission" date="2020-08" db="EMBL/GenBank/DDBJ databases">
        <title>Genomic Encyclopedia of Type Strains, Phase III (KMG-III): the genomes of soil and plant-associated and newly described type strains.</title>
        <authorList>
            <person name="Whitman W."/>
        </authorList>
    </citation>
    <scope>NUCLEOTIDE SEQUENCE [LARGE SCALE GENOMIC DNA]</scope>
    <source>
        <strain evidence="8 9">CECT 8305</strain>
    </source>
</reference>
<dbReference type="Proteomes" id="UP000588098">
    <property type="component" value="Unassembled WGS sequence"/>
</dbReference>
<proteinExistence type="inferred from homology"/>
<dbReference type="Pfam" id="PF03704">
    <property type="entry name" value="BTAD"/>
    <property type="match status" value="1"/>
</dbReference>
<dbReference type="InterPro" id="IPR016032">
    <property type="entry name" value="Sig_transdc_resp-reg_C-effctor"/>
</dbReference>
<dbReference type="SMART" id="SM00862">
    <property type="entry name" value="Trans_reg_C"/>
    <property type="match status" value="1"/>
</dbReference>
<name>A0A7W9QGY5_9ACTN</name>
<dbReference type="CDD" id="cd15831">
    <property type="entry name" value="BTAD"/>
    <property type="match status" value="1"/>
</dbReference>